<reference evidence="3" key="1">
    <citation type="journal article" date="2009" name="Genome Res.">
        <title>Comparative genomic analyses of the human fungal pathogens Coccidioides and their relatives.</title>
        <authorList>
            <person name="Sharpton T.J."/>
            <person name="Stajich J.E."/>
            <person name="Rounsley S.D."/>
            <person name="Gardner M.J."/>
            <person name="Wortman J.R."/>
            <person name="Jordar V.S."/>
            <person name="Maiti R."/>
            <person name="Kodira C.D."/>
            <person name="Neafsey D.E."/>
            <person name="Zeng Q."/>
            <person name="Hung C.-Y."/>
            <person name="McMahan C."/>
            <person name="Muszewska A."/>
            <person name="Grynberg M."/>
            <person name="Mandel M.A."/>
            <person name="Kellner E.M."/>
            <person name="Barker B.M."/>
            <person name="Galgiani J.N."/>
            <person name="Orbach M.J."/>
            <person name="Kirkland T.N."/>
            <person name="Cole G.T."/>
            <person name="Henn M.R."/>
            <person name="Birren B.W."/>
            <person name="Taylor J.W."/>
        </authorList>
    </citation>
    <scope>NUCLEOTIDE SEQUENCE [LARGE SCALE GENOMIC DNA]</scope>
    <source>
        <strain evidence="3">RS</strain>
    </source>
</reference>
<feature type="compositionally biased region" description="Acidic residues" evidence="1">
    <location>
        <begin position="124"/>
        <end position="134"/>
    </location>
</feature>
<gene>
    <name evidence="2" type="ORF">CIMG_11923</name>
</gene>
<name>A0A0D8JTM2_COCIM</name>
<organism evidence="2 3">
    <name type="scientific">Coccidioides immitis (strain RS)</name>
    <name type="common">Valley fever fungus</name>
    <dbReference type="NCBI Taxonomy" id="246410"/>
    <lineage>
        <taxon>Eukaryota</taxon>
        <taxon>Fungi</taxon>
        <taxon>Dikarya</taxon>
        <taxon>Ascomycota</taxon>
        <taxon>Pezizomycotina</taxon>
        <taxon>Eurotiomycetes</taxon>
        <taxon>Eurotiomycetidae</taxon>
        <taxon>Onygenales</taxon>
        <taxon>Onygenaceae</taxon>
        <taxon>Coccidioides</taxon>
    </lineage>
</organism>
<dbReference type="EMBL" id="GG704912">
    <property type="protein sequence ID" value="KJF60680.1"/>
    <property type="molecule type" value="Genomic_DNA"/>
</dbReference>
<dbReference type="GeneID" id="24163933"/>
<protein>
    <submittedName>
        <fullName evidence="2">Uncharacterized protein</fullName>
    </submittedName>
</protein>
<dbReference type="AlphaFoldDB" id="A0A0D8JTM2"/>
<accession>A0A0D8JTM2</accession>
<evidence type="ECO:0000313" key="3">
    <source>
        <dbReference type="Proteomes" id="UP000001261"/>
    </source>
</evidence>
<proteinExistence type="predicted"/>
<dbReference type="Proteomes" id="UP000001261">
    <property type="component" value="Unassembled WGS sequence"/>
</dbReference>
<dbReference type="VEuPathDB" id="FungiDB:CIMG_11923"/>
<sequence length="144" mass="16135">MMCSSTLQLDEDRAASHAAELKRVEKHAHERAAQAAEEVRAERDAERERLQRETDEQAARLALQQEAAEMMARRVREAAERTPQGVDQAHSQGNNGRAEQDGLERQVADVSKSHNEAEGSPVENMDEIEIDVDPTSEASEYKQK</sequence>
<dbReference type="RefSeq" id="XP_012214158.1">
    <property type="nucleotide sequence ID" value="XM_012358735.1"/>
</dbReference>
<feature type="region of interest" description="Disordered" evidence="1">
    <location>
        <begin position="72"/>
        <end position="144"/>
    </location>
</feature>
<feature type="region of interest" description="Disordered" evidence="1">
    <location>
        <begin position="24"/>
        <end position="57"/>
    </location>
</feature>
<dbReference type="KEGG" id="cim:CIMG_11923"/>
<evidence type="ECO:0000313" key="2">
    <source>
        <dbReference type="EMBL" id="KJF60680.1"/>
    </source>
</evidence>
<keyword evidence="3" id="KW-1185">Reference proteome</keyword>
<dbReference type="InParanoid" id="A0A0D8JTM2"/>
<evidence type="ECO:0000256" key="1">
    <source>
        <dbReference type="SAM" id="MobiDB-lite"/>
    </source>
</evidence>
<reference evidence="3" key="2">
    <citation type="journal article" date="2010" name="Genome Res.">
        <title>Population genomic sequencing of Coccidioides fungi reveals recent hybridization and transposon control.</title>
        <authorList>
            <person name="Neafsey D.E."/>
            <person name="Barker B.M."/>
            <person name="Sharpton T.J."/>
            <person name="Stajich J.E."/>
            <person name="Park D.J."/>
            <person name="Whiston E."/>
            <person name="Hung C.-Y."/>
            <person name="McMahan C."/>
            <person name="White J."/>
            <person name="Sykes S."/>
            <person name="Heiman D."/>
            <person name="Young S."/>
            <person name="Zeng Q."/>
            <person name="Abouelleil A."/>
            <person name="Aftuck L."/>
            <person name="Bessette D."/>
            <person name="Brown A."/>
            <person name="FitzGerald M."/>
            <person name="Lui A."/>
            <person name="Macdonald J.P."/>
            <person name="Priest M."/>
            <person name="Orbach M.J."/>
            <person name="Galgiani J.N."/>
            <person name="Kirkland T.N."/>
            <person name="Cole G.T."/>
            <person name="Birren B.W."/>
            <person name="Henn M.R."/>
            <person name="Taylor J.W."/>
            <person name="Rounsley S.D."/>
        </authorList>
    </citation>
    <scope>GENOME REANNOTATION</scope>
    <source>
        <strain evidence="3">RS</strain>
    </source>
</reference>
<feature type="compositionally biased region" description="Basic and acidic residues" evidence="1">
    <location>
        <begin position="98"/>
        <end position="117"/>
    </location>
</feature>